<name>A0ABP0MRA9_9DINO</name>
<keyword evidence="3" id="KW-1185">Reference proteome</keyword>
<dbReference type="EMBL" id="CAXAMM010023224">
    <property type="protein sequence ID" value="CAK9053269.1"/>
    <property type="molecule type" value="Genomic_DNA"/>
</dbReference>
<gene>
    <name evidence="2" type="ORF">SCF082_LOCUS29047</name>
</gene>
<accession>A0ABP0MRA9</accession>
<comment type="caution">
    <text evidence="2">The sequence shown here is derived from an EMBL/GenBank/DDBJ whole genome shotgun (WGS) entry which is preliminary data.</text>
</comment>
<feature type="compositionally biased region" description="Basic and acidic residues" evidence="1">
    <location>
        <begin position="1"/>
        <end position="14"/>
    </location>
</feature>
<organism evidence="2 3">
    <name type="scientific">Durusdinium trenchii</name>
    <dbReference type="NCBI Taxonomy" id="1381693"/>
    <lineage>
        <taxon>Eukaryota</taxon>
        <taxon>Sar</taxon>
        <taxon>Alveolata</taxon>
        <taxon>Dinophyceae</taxon>
        <taxon>Suessiales</taxon>
        <taxon>Symbiodiniaceae</taxon>
        <taxon>Durusdinium</taxon>
    </lineage>
</organism>
<evidence type="ECO:0000313" key="3">
    <source>
        <dbReference type="Proteomes" id="UP001642464"/>
    </source>
</evidence>
<proteinExistence type="predicted"/>
<feature type="compositionally biased region" description="Basic and acidic residues" evidence="1">
    <location>
        <begin position="427"/>
        <end position="438"/>
    </location>
</feature>
<evidence type="ECO:0000256" key="1">
    <source>
        <dbReference type="SAM" id="MobiDB-lite"/>
    </source>
</evidence>
<feature type="region of interest" description="Disordered" evidence="1">
    <location>
        <begin position="1"/>
        <end position="210"/>
    </location>
</feature>
<feature type="compositionally biased region" description="Acidic residues" evidence="1">
    <location>
        <begin position="293"/>
        <end position="324"/>
    </location>
</feature>
<sequence>MGKAKKETVKDAKAVRKSALRKPGTSGAAKDASKRGKAIVAEVLSRARAATAAKRDKGKEKGKQKETKKEEKKKDDKKETKEKDKRDKEKETKEKKDGAAAKEKQDKQEKDEKAKTHEGQKETAGKEKKKKDDKNEADANSATAKRSAMDGEGEGNKKKKAKASAEEKEKGEKLKALQSRLQQIVAPKTPPPKRVRMKSPSESVSTNASAQRYAINKAKAEAHFEKIKGSLDSALKDAENQAEFDALGMLDVLDELKHGKNDKKEKTAEKETKAKPKIEAEQKKDDERKKEEEAAEEMAQELEDEAEEDDEEEQTDDEQEDSEDDAPKTVVPRCETEEEDEEQEEEEEEEEEEEDGEPEAEEENADEDEASADEESDDDGEEEGSEEAEPCADDDEEEEKEDKEESKGGKKEGRELGDAAKNTLRNSKTDKNAWDKFDRSRKTLKFPESLRPMLKRQKTELFNLWLENGRDWDKVACVVERQTETKNLARKQWTAVQAKTLKASMPEDRFQDLIKKRTEAGLYYKDDDYPDDELETWYYMPQGRVVRQDDSTSELLKVQAQKKLDRGMLNEMTGDDGPLQAGALPAVKAASIGGAQALLKALDDDGKKVTKPPKRRKDEETAEPVKPKTILELGSGMEALQIVLSKATTARQKSIQLKGVEFAGELATQMLGHAVEMEGEDSAKRIRPEPSSFRESALLHKFWNHLKSLPGFKYHTVLQSLTPEELKTSIPCCIHGDGAEMFRDDEFWVMNWSSAFASGYHYEVNESDEQFLKKVSFNMRQDCKDHKFSLHRNRSPSCEHLDQEDGEMQLLNVCAFSLAKAIELIDNSGLILSSEEASEPRPDRD</sequence>
<evidence type="ECO:0000313" key="2">
    <source>
        <dbReference type="EMBL" id="CAK9053269.1"/>
    </source>
</evidence>
<feature type="region of interest" description="Disordered" evidence="1">
    <location>
        <begin position="257"/>
        <end position="438"/>
    </location>
</feature>
<feature type="compositionally biased region" description="Polar residues" evidence="1">
    <location>
        <begin position="200"/>
        <end position="210"/>
    </location>
</feature>
<dbReference type="Proteomes" id="UP001642464">
    <property type="component" value="Unassembled WGS sequence"/>
</dbReference>
<feature type="compositionally biased region" description="Basic and acidic residues" evidence="1">
    <location>
        <begin position="257"/>
        <end position="292"/>
    </location>
</feature>
<feature type="compositionally biased region" description="Acidic residues" evidence="1">
    <location>
        <begin position="336"/>
        <end position="402"/>
    </location>
</feature>
<reference evidence="2 3" key="1">
    <citation type="submission" date="2024-02" db="EMBL/GenBank/DDBJ databases">
        <authorList>
            <person name="Chen Y."/>
            <person name="Shah S."/>
            <person name="Dougan E. K."/>
            <person name="Thang M."/>
            <person name="Chan C."/>
        </authorList>
    </citation>
    <scope>NUCLEOTIDE SEQUENCE [LARGE SCALE GENOMIC DNA]</scope>
</reference>
<feature type="region of interest" description="Disordered" evidence="1">
    <location>
        <begin position="603"/>
        <end position="625"/>
    </location>
</feature>
<feature type="compositionally biased region" description="Basic and acidic residues" evidence="1">
    <location>
        <begin position="616"/>
        <end position="625"/>
    </location>
</feature>
<feature type="compositionally biased region" description="Basic and acidic residues" evidence="1">
    <location>
        <begin position="53"/>
        <end position="137"/>
    </location>
</feature>
<feature type="compositionally biased region" description="Basic and acidic residues" evidence="1">
    <location>
        <begin position="163"/>
        <end position="175"/>
    </location>
</feature>
<protein>
    <submittedName>
        <fullName evidence="2">Dynein heavy chain-like protein PF11_0240</fullName>
    </submittedName>
</protein>
<feature type="compositionally biased region" description="Basic and acidic residues" evidence="1">
    <location>
        <begin position="403"/>
        <end position="418"/>
    </location>
</feature>